<dbReference type="AlphaFoldDB" id="A0ABC8JTV4"/>
<comment type="caution">
    <text evidence="2">The sequence shown here is derived from an EMBL/GenBank/DDBJ whole genome shotgun (WGS) entry which is preliminary data.</text>
</comment>
<protein>
    <recommendedName>
        <fullName evidence="1">Serine aminopeptidase S33 domain-containing protein</fullName>
    </recommendedName>
</protein>
<feature type="domain" description="Serine aminopeptidase S33" evidence="1">
    <location>
        <begin position="36"/>
        <end position="146"/>
    </location>
</feature>
<reference evidence="2 3" key="1">
    <citation type="submission" date="2022-03" db="EMBL/GenBank/DDBJ databases">
        <authorList>
            <person name="Macdonald S."/>
            <person name="Ahmed S."/>
            <person name="Newling K."/>
        </authorList>
    </citation>
    <scope>NUCLEOTIDE SEQUENCE [LARGE SCALE GENOMIC DNA]</scope>
</reference>
<sequence length="256" mass="28646">MDTSEGSSSCAQQLEKIEIQNSHNEKLVGLLHETGSREVVVLCHGFKSDKDNTILKNVADALEKEGITAFRFDFSGNAESEGGFNYGNYNYEADDLHSVIQHFSTTERIVTTIIGHSRGGNVVLLYASNYGNIRNVINISGRYDLRKGIRLGDGYLERIKEQGFIDAKEGKSEFRVTQESLMERLNTDMHEACLKIEKEVRVLTVHGSGDKVVPVGDAEEFGKIIPNHKLEILKKADHGYTKHQNLLVSTVMEFIK</sequence>
<name>A0ABC8JTV4_ERUVS</name>
<dbReference type="InterPro" id="IPR029058">
    <property type="entry name" value="AB_hydrolase_fold"/>
</dbReference>
<dbReference type="EMBL" id="CAKOAT010144266">
    <property type="protein sequence ID" value="CAH8340775.1"/>
    <property type="molecule type" value="Genomic_DNA"/>
</dbReference>
<dbReference type="SUPFAM" id="SSF53474">
    <property type="entry name" value="alpha/beta-Hydrolases"/>
    <property type="match status" value="1"/>
</dbReference>
<gene>
    <name evidence="2" type="ORF">ERUC_LOCUS15483</name>
</gene>
<keyword evidence="3" id="KW-1185">Reference proteome</keyword>
<dbReference type="PANTHER" id="PTHR42886:SF53">
    <property type="entry name" value="ALPHA_BETA-HYDROLASES SUPERFAMILY PROTEIN"/>
    <property type="match status" value="1"/>
</dbReference>
<evidence type="ECO:0000313" key="3">
    <source>
        <dbReference type="Proteomes" id="UP001642260"/>
    </source>
</evidence>
<accession>A0ABC8JTV4</accession>
<dbReference type="Proteomes" id="UP001642260">
    <property type="component" value="Unassembled WGS sequence"/>
</dbReference>
<organism evidence="2 3">
    <name type="scientific">Eruca vesicaria subsp. sativa</name>
    <name type="common">Garden rocket</name>
    <name type="synonym">Eruca sativa</name>
    <dbReference type="NCBI Taxonomy" id="29727"/>
    <lineage>
        <taxon>Eukaryota</taxon>
        <taxon>Viridiplantae</taxon>
        <taxon>Streptophyta</taxon>
        <taxon>Embryophyta</taxon>
        <taxon>Tracheophyta</taxon>
        <taxon>Spermatophyta</taxon>
        <taxon>Magnoliopsida</taxon>
        <taxon>eudicotyledons</taxon>
        <taxon>Gunneridae</taxon>
        <taxon>Pentapetalae</taxon>
        <taxon>rosids</taxon>
        <taxon>malvids</taxon>
        <taxon>Brassicales</taxon>
        <taxon>Brassicaceae</taxon>
        <taxon>Brassiceae</taxon>
        <taxon>Eruca</taxon>
    </lineage>
</organism>
<dbReference type="InterPro" id="IPR022742">
    <property type="entry name" value="Hydrolase_4"/>
</dbReference>
<evidence type="ECO:0000313" key="2">
    <source>
        <dbReference type="EMBL" id="CAH8340775.1"/>
    </source>
</evidence>
<evidence type="ECO:0000259" key="1">
    <source>
        <dbReference type="Pfam" id="PF12146"/>
    </source>
</evidence>
<dbReference type="Gene3D" id="3.40.50.1820">
    <property type="entry name" value="alpha/beta hydrolase"/>
    <property type="match status" value="1"/>
</dbReference>
<dbReference type="PANTHER" id="PTHR42886">
    <property type="entry name" value="RE40534P-RELATED"/>
    <property type="match status" value="1"/>
</dbReference>
<dbReference type="Pfam" id="PF12146">
    <property type="entry name" value="Hydrolase_4"/>
    <property type="match status" value="1"/>
</dbReference>
<proteinExistence type="predicted"/>